<dbReference type="GO" id="GO:0032259">
    <property type="term" value="P:methylation"/>
    <property type="evidence" value="ECO:0007669"/>
    <property type="project" value="UniProtKB-KW"/>
</dbReference>
<keyword evidence="3" id="KW-0808">Transferase</keyword>
<evidence type="ECO:0000259" key="9">
    <source>
        <dbReference type="Pfam" id="PF12950"/>
    </source>
</evidence>
<feature type="domain" description="TaqI-like C-terminal specificity" evidence="9">
    <location>
        <begin position="891"/>
        <end position="1048"/>
    </location>
</feature>
<dbReference type="PROSITE" id="PS00092">
    <property type="entry name" value="N6_MTASE"/>
    <property type="match status" value="1"/>
</dbReference>
<comment type="caution">
    <text evidence="10">The sequence shown here is derived from an EMBL/GenBank/DDBJ whole genome shotgun (WGS) entry which is preliminary data.</text>
</comment>
<evidence type="ECO:0000256" key="6">
    <source>
        <dbReference type="ARBA" id="ARBA00023125"/>
    </source>
</evidence>
<dbReference type="Pfam" id="PF12950">
    <property type="entry name" value="TaqI_C"/>
    <property type="match status" value="1"/>
</dbReference>
<evidence type="ECO:0000256" key="3">
    <source>
        <dbReference type="ARBA" id="ARBA00022679"/>
    </source>
</evidence>
<dbReference type="EC" id="2.1.1.72" evidence="1"/>
<dbReference type="PRINTS" id="PR00507">
    <property type="entry name" value="N12N6MTFRASE"/>
</dbReference>
<dbReference type="PANTHER" id="PTHR33841:SF1">
    <property type="entry name" value="DNA METHYLTRANSFERASE A"/>
    <property type="match status" value="1"/>
</dbReference>
<keyword evidence="6" id="KW-0238">DNA-binding</keyword>
<name>A0A2S7XSC7_9GAMM</name>
<dbReference type="OrthoDB" id="9782445at2"/>
<dbReference type="InterPro" id="IPR002052">
    <property type="entry name" value="DNA_methylase_N6_adenine_CS"/>
</dbReference>
<organism evidence="10 11">
    <name type="scientific">Chromatium okenii</name>
    <dbReference type="NCBI Taxonomy" id="61644"/>
    <lineage>
        <taxon>Bacteria</taxon>
        <taxon>Pseudomonadati</taxon>
        <taxon>Pseudomonadota</taxon>
        <taxon>Gammaproteobacteria</taxon>
        <taxon>Chromatiales</taxon>
        <taxon>Chromatiaceae</taxon>
        <taxon>Chromatium</taxon>
    </lineage>
</organism>
<keyword evidence="5" id="KW-0680">Restriction system</keyword>
<reference evidence="10 11" key="1">
    <citation type="submission" date="2018-01" db="EMBL/GenBank/DDBJ databases">
        <title>The complete genome sequence of Chromatium okenii LaCa, a purple sulfur bacterium with a turbulent life.</title>
        <authorList>
            <person name="Luedin S.M."/>
            <person name="Liechti N."/>
            <person name="Storelli N."/>
            <person name="Danza F."/>
            <person name="Wittwer M."/>
            <person name="Pothier J.F."/>
            <person name="Tonolla M.A."/>
        </authorList>
    </citation>
    <scope>NUCLEOTIDE SEQUENCE [LARGE SCALE GENOMIC DNA]</scope>
    <source>
        <strain evidence="10 11">LaCa</strain>
    </source>
</reference>
<dbReference type="Gene3D" id="3.40.50.150">
    <property type="entry name" value="Vaccinia Virus protein VP39"/>
    <property type="match status" value="1"/>
</dbReference>
<dbReference type="GO" id="GO:0009007">
    <property type="term" value="F:site-specific DNA-methyltransferase (adenine-specific) activity"/>
    <property type="evidence" value="ECO:0007669"/>
    <property type="project" value="UniProtKB-EC"/>
</dbReference>
<comment type="catalytic activity">
    <reaction evidence="7">
        <text>a 2'-deoxyadenosine in DNA + S-adenosyl-L-methionine = an N(6)-methyl-2'-deoxyadenosine in DNA + S-adenosyl-L-homocysteine + H(+)</text>
        <dbReference type="Rhea" id="RHEA:15197"/>
        <dbReference type="Rhea" id="RHEA-COMP:12418"/>
        <dbReference type="Rhea" id="RHEA-COMP:12419"/>
        <dbReference type="ChEBI" id="CHEBI:15378"/>
        <dbReference type="ChEBI" id="CHEBI:57856"/>
        <dbReference type="ChEBI" id="CHEBI:59789"/>
        <dbReference type="ChEBI" id="CHEBI:90615"/>
        <dbReference type="ChEBI" id="CHEBI:90616"/>
        <dbReference type="EC" id="2.1.1.72"/>
    </reaction>
</comment>
<sequence>MSEPRFERRKAIKTALLSFTQQPLKIAAIKLLNTLGYHSDKTADFGNSADDFLTYIEQQAPNYPPFNRAQLAADQWLSCAFLFQLTDDEIQTNNRLQFPLKQIESFVFLAVDLSGETWSRTQFASITRELNCRFPMPAIVLFRHGQFLSLAVIDRRDSNREVIHSRITVIKDVCCSTPHRAHLDILSELTFSNLIGERKQRPANFRDLYDAWIAVLSIQKLNQRFYTELSYWYFWTLKQVQFPSGGGANVEQRNAVAVIRLLTRLIFVWFIKEKKLVPAELFDPAALKTLLKTDPAAAGDAGNYYCAILQNLFFATLTVKRGALRKWATTGSGMNGYRYKNLFCDAPAALDLFARIPFLNSGLFECLDMESTTHDLENNFALQAIFPNRVFFNGAGDADLNADLGTKNKRYNVNGLFDIFARYQFTVEENMPLEEEVALDPEMLGKVFENLLASYNAETQTTARKQSGSFYTPREVVDYMVDEALLLYFAQAVTVDDQAAFKQQLRELLAYTSDGNPFAPEITAALIAAIEALRILDPACGSGAFPMGVLNKLVQVLRKLDPNNAQWRADYTRKRYLINHCIYGIDLQPIAVQITKLRFFMALLVNQQVDLTADNFGITALPNLETKLIATDSLMPIAALQIKLRDKLVQLLQSDQFAAAETVKQWMFQINSGFDIVIGNPPYVRQEAIKHLKESFKKNYACFTGTADLYVYFFERAVTLLKPNGVLSFITSNKWYRAKYGTKLRQWLNLHTRLQQLLDFGDEAVFTAIAYPTIVIATRRPEEVIKPAADEQIRMLNWAQQSPIETFPAVFAAESFEVAQAELKDEGWQLEPPLQRQLLARIQQAGTPLGQTVRGRFYYGIKTGLNEAFVIDGATRARLIAADPNSAEVIKPLLRGRDVKRWQVVSPDLWLIFTRRPFPIENYPAIAAHLEQFKAQLMPKPADWDGDWFGRAAGHYEWFELQTSTAYWEEFAQPKIIVPAITNTVNYAADLNGFYSNDKTSIIVATDWRYLLAVLNSRLSWWWIQRLCASKANGFFEFKPMYISQFPIPAASDQQKLVLETLVTTILNAAELRFEQLINALVYELYFPAELHHANIHIFAMCENAQITQLAAMDNVAISQFVNRIFAATHPIAKLLLEVQQLPVVQLIESHNAAINSAC</sequence>
<protein>
    <recommendedName>
        <fullName evidence="1">site-specific DNA-methyltransferase (adenine-specific)</fullName>
        <ecNumber evidence="1">2.1.1.72</ecNumber>
    </recommendedName>
</protein>
<evidence type="ECO:0000259" key="8">
    <source>
        <dbReference type="Pfam" id="PF07669"/>
    </source>
</evidence>
<accession>A0A2S7XSC7</accession>
<dbReference type="AlphaFoldDB" id="A0A2S7XSC7"/>
<dbReference type="InterPro" id="IPR025931">
    <property type="entry name" value="TaqI_C"/>
</dbReference>
<evidence type="ECO:0000256" key="5">
    <source>
        <dbReference type="ARBA" id="ARBA00022747"/>
    </source>
</evidence>
<dbReference type="PANTHER" id="PTHR33841">
    <property type="entry name" value="DNA METHYLTRANSFERASE YEEA-RELATED"/>
    <property type="match status" value="1"/>
</dbReference>
<dbReference type="GO" id="GO:0009307">
    <property type="term" value="P:DNA restriction-modification system"/>
    <property type="evidence" value="ECO:0007669"/>
    <property type="project" value="UniProtKB-KW"/>
</dbReference>
<dbReference type="InterPro" id="IPR050953">
    <property type="entry name" value="N4_N6_ade-DNA_methylase"/>
</dbReference>
<dbReference type="Pfam" id="PF07669">
    <property type="entry name" value="Eco57I"/>
    <property type="match status" value="1"/>
</dbReference>
<keyword evidence="4" id="KW-0949">S-adenosyl-L-methionine</keyword>
<evidence type="ECO:0000313" key="11">
    <source>
        <dbReference type="Proteomes" id="UP000239936"/>
    </source>
</evidence>
<dbReference type="SUPFAM" id="SSF53335">
    <property type="entry name" value="S-adenosyl-L-methionine-dependent methyltransferases"/>
    <property type="match status" value="1"/>
</dbReference>
<dbReference type="InterPro" id="IPR029063">
    <property type="entry name" value="SAM-dependent_MTases_sf"/>
</dbReference>
<dbReference type="Proteomes" id="UP000239936">
    <property type="component" value="Unassembled WGS sequence"/>
</dbReference>
<evidence type="ECO:0000256" key="4">
    <source>
        <dbReference type="ARBA" id="ARBA00022691"/>
    </source>
</evidence>
<evidence type="ECO:0000256" key="7">
    <source>
        <dbReference type="ARBA" id="ARBA00047942"/>
    </source>
</evidence>
<dbReference type="GO" id="GO:0003677">
    <property type="term" value="F:DNA binding"/>
    <property type="evidence" value="ECO:0007669"/>
    <property type="project" value="UniProtKB-KW"/>
</dbReference>
<evidence type="ECO:0000256" key="2">
    <source>
        <dbReference type="ARBA" id="ARBA00022603"/>
    </source>
</evidence>
<dbReference type="EMBL" id="PPGH01000035">
    <property type="protein sequence ID" value="PQJ96368.1"/>
    <property type="molecule type" value="Genomic_DNA"/>
</dbReference>
<dbReference type="InterPro" id="IPR011639">
    <property type="entry name" value="MethylTrfase_TaqI-like_dom"/>
</dbReference>
<feature type="domain" description="Type II methyltransferase M.TaqI-like" evidence="8">
    <location>
        <begin position="580"/>
        <end position="766"/>
    </location>
</feature>
<evidence type="ECO:0000256" key="1">
    <source>
        <dbReference type="ARBA" id="ARBA00011900"/>
    </source>
</evidence>
<gene>
    <name evidence="10" type="ORF">CXB77_11615</name>
</gene>
<proteinExistence type="predicted"/>
<dbReference type="RefSeq" id="WP_105073993.1">
    <property type="nucleotide sequence ID" value="NZ_PPGH01000035.1"/>
</dbReference>
<keyword evidence="2" id="KW-0489">Methyltransferase</keyword>
<keyword evidence="11" id="KW-1185">Reference proteome</keyword>
<evidence type="ECO:0000313" key="10">
    <source>
        <dbReference type="EMBL" id="PQJ96368.1"/>
    </source>
</evidence>